<organism evidence="3 4">
    <name type="scientific">Listeria kieliensis</name>
    <dbReference type="NCBI Taxonomy" id="1621700"/>
    <lineage>
        <taxon>Bacteria</taxon>
        <taxon>Bacillati</taxon>
        <taxon>Bacillota</taxon>
        <taxon>Bacilli</taxon>
        <taxon>Bacillales</taxon>
        <taxon>Listeriaceae</taxon>
        <taxon>Listeria</taxon>
    </lineage>
</organism>
<sequence>MRKRKLFQRKFVVLGLISVLIIGLTFPFPNFKHKIQVDAAKKSLDGTAASALKKINNDKVSEKAPAEENNQTQISRDGGNVAKPALDWIDNVTTMQQNNLLGGNANQWNYFYEEEDDIGVLKPLGHISTSGGTEPSVVNNLAGKRIGYLRVVTKKISSPTYGERYLEQLGFHSAPERGVKPVRFVATQTINTNLGQTYQVSRDMGAYSTAIPADLITHVDVLDDKNNSLVTPDFRSDYDGVEQLTFFGTGRPVTFQIEFYEDMGSIGHPEGSGRQVNFPMLVNLDQGVIETNDISDDLFTDSSYSELKLHVVEEDITAADKWLKLILDPEAKDSLTNRMNWAKELLAAADPDFTIEQLVDKVSDEHSTTIIGKTKSPYTQLVFQKNEKQIENPAATMPSDNPRDPTTDVYHIRSDSEGNFKLKLGNGQRFNAGDVLTTQSLIHGKRHTSMMTVADTTPPEKPVLEDNLTSSSTQFEVSSIKEHPLKIGIYNSKGEKVAEHQTSSDDQSTRLKIGIPSEKLPLNAGEQYYAVAVDLSGNLSETSNVVTVKDGTAPKANAIVQILANPESLPSDPRSVLKNVSDNVTSNANLRFEYTERPSEFNMPKGTMYPAKVKITDEAGNAAEILIPIFDKKDEPNLSYGDEYAIYAENATLFPKDMPVDVDSLLLFYDTIARKTSLRAWNLIDGTSANKLGKIPSSDTDRLLINMDQMWNEPGTYPMLYEVTGADHLDLKTRKAFQLTVETGTLDFTSVTANLSYTGIIKSYRQTLPAQENASFSIHDGREMMNSEWKLKARMSTPIRDSQGRGFSGSLIYREYSEGNESKPNDRPLTTEDDVLIKKQSSTSSRDQAVEVKNLDSAGRNVGIMLEVIPGDIRVDEEYRGEIIWTLEDTP</sequence>
<evidence type="ECO:0000259" key="2">
    <source>
        <dbReference type="Pfam" id="PF18449"/>
    </source>
</evidence>
<dbReference type="Proteomes" id="UP000257055">
    <property type="component" value="Unassembled WGS sequence"/>
</dbReference>
<dbReference type="EMBL" id="LARY01000001">
    <property type="protein sequence ID" value="RDX02011.1"/>
    <property type="molecule type" value="Genomic_DNA"/>
</dbReference>
<dbReference type="AlphaFoldDB" id="A0A3D8TSS9"/>
<evidence type="ECO:0000256" key="1">
    <source>
        <dbReference type="SAM" id="MobiDB-lite"/>
    </source>
</evidence>
<name>A0A3D8TSS9_9LIST</name>
<keyword evidence="4" id="KW-1185">Reference proteome</keyword>
<accession>A0A3D8TSS9</accession>
<evidence type="ECO:0000313" key="4">
    <source>
        <dbReference type="Proteomes" id="UP000257055"/>
    </source>
</evidence>
<dbReference type="InterPro" id="IPR054544">
    <property type="entry name" value="Pest_crys_Cry1Aa_dom-IV"/>
</dbReference>
<feature type="domain" description="Pesticidal crystal protein Cry1Aa" evidence="2">
    <location>
        <begin position="296"/>
        <end position="346"/>
    </location>
</feature>
<evidence type="ECO:0000313" key="3">
    <source>
        <dbReference type="EMBL" id="RDX02011.1"/>
    </source>
</evidence>
<feature type="compositionally biased region" description="Basic and acidic residues" evidence="1">
    <location>
        <begin position="56"/>
        <end position="66"/>
    </location>
</feature>
<comment type="caution">
    <text evidence="3">The sequence shown here is derived from an EMBL/GenBank/DDBJ whole genome shotgun (WGS) entry which is preliminary data.</text>
</comment>
<reference evidence="4" key="1">
    <citation type="submission" date="2015-04" db="EMBL/GenBank/DDBJ databases">
        <authorList>
            <person name="Schardt J."/>
            <person name="Mueller-Herbst S."/>
            <person name="Scherer S."/>
            <person name="Huptas C."/>
        </authorList>
    </citation>
    <scope>NUCLEOTIDE SEQUENCE [LARGE SCALE GENOMIC DNA]</scope>
    <source>
        <strain evidence="4">Kiel-L1</strain>
    </source>
</reference>
<dbReference type="RefSeq" id="WP_115751669.1">
    <property type="nucleotide sequence ID" value="NZ_LARY01000001.1"/>
</dbReference>
<protein>
    <recommendedName>
        <fullName evidence="2">Pesticidal crystal protein Cry1Aa domain-containing protein</fullName>
    </recommendedName>
</protein>
<dbReference type="Pfam" id="PF18449">
    <property type="entry name" value="Endotoxin_C2"/>
    <property type="match status" value="1"/>
</dbReference>
<proteinExistence type="predicted"/>
<gene>
    <name evidence="3" type="ORF">UR08_00205</name>
</gene>
<feature type="region of interest" description="Disordered" evidence="1">
    <location>
        <begin position="56"/>
        <end position="79"/>
    </location>
</feature>